<dbReference type="Proteomes" id="UP000619238">
    <property type="component" value="Unassembled WGS sequence"/>
</dbReference>
<organism evidence="1 2">
    <name type="scientific">Kordia aestuariivivens</name>
    <dbReference type="NCBI Taxonomy" id="2759037"/>
    <lineage>
        <taxon>Bacteria</taxon>
        <taxon>Pseudomonadati</taxon>
        <taxon>Bacteroidota</taxon>
        <taxon>Flavobacteriia</taxon>
        <taxon>Flavobacteriales</taxon>
        <taxon>Flavobacteriaceae</taxon>
        <taxon>Kordia</taxon>
    </lineage>
</organism>
<dbReference type="EMBL" id="JACGWS010000010">
    <property type="protein sequence ID" value="MBC8756211.1"/>
    <property type="molecule type" value="Genomic_DNA"/>
</dbReference>
<sequence>MKRPVIVHKIRKTKEVYKSFYISFALKLLNKKAVIFSLGKKENLSIALATIKFYFEE</sequence>
<proteinExistence type="predicted"/>
<reference evidence="1 2" key="1">
    <citation type="submission" date="2020-07" db="EMBL/GenBank/DDBJ databases">
        <title>Description of Kordia aestuariivivens sp. nov., isolated from a tidal flat.</title>
        <authorList>
            <person name="Park S."/>
            <person name="Yoon J.-H."/>
        </authorList>
    </citation>
    <scope>NUCLEOTIDE SEQUENCE [LARGE SCALE GENOMIC DNA]</scope>
    <source>
        <strain evidence="1 2">YSTF-M3</strain>
    </source>
</reference>
<accession>A0ABR7QCC6</accession>
<name>A0ABR7QCC6_9FLAO</name>
<dbReference type="RefSeq" id="WP_187563254.1">
    <property type="nucleotide sequence ID" value="NZ_JACGWS010000010.1"/>
</dbReference>
<gene>
    <name evidence="1" type="ORF">H2O64_16155</name>
</gene>
<evidence type="ECO:0000313" key="1">
    <source>
        <dbReference type="EMBL" id="MBC8756211.1"/>
    </source>
</evidence>
<comment type="caution">
    <text evidence="1">The sequence shown here is derived from an EMBL/GenBank/DDBJ whole genome shotgun (WGS) entry which is preliminary data.</text>
</comment>
<evidence type="ECO:0000313" key="2">
    <source>
        <dbReference type="Proteomes" id="UP000619238"/>
    </source>
</evidence>
<keyword evidence="2" id="KW-1185">Reference proteome</keyword>
<protein>
    <submittedName>
        <fullName evidence="1">Uncharacterized protein</fullName>
    </submittedName>
</protein>